<reference evidence="2 3" key="1">
    <citation type="journal article" date="2016" name="Sci. Rep.">
        <title>Complete genome sequence and transcriptomic analysis of a novel marine strain Bacillus weihaiensis reveals the mechanism of brown algae degradation.</title>
        <authorList>
            <person name="Zhu Y."/>
            <person name="Chen P."/>
            <person name="Bao Y."/>
            <person name="Men Y."/>
            <person name="Zeng Y."/>
            <person name="Yang J."/>
            <person name="Sun J."/>
            <person name="Sun Y."/>
        </authorList>
    </citation>
    <scope>NUCLEOTIDE SEQUENCE [LARGE SCALE GENOMIC DNA]</scope>
    <source>
        <strain evidence="2 3">Alg07</strain>
        <plasmid evidence="3">Plasmid</plasmid>
    </source>
</reference>
<accession>A0A1L3MY04</accession>
<evidence type="ECO:0000313" key="3">
    <source>
        <dbReference type="Proteomes" id="UP000181936"/>
    </source>
</evidence>
<dbReference type="KEGG" id="bwh:A9C19_20735"/>
<geneLocation type="plasmid" evidence="2">
    <name>unnamed</name>
</geneLocation>
<gene>
    <name evidence="2" type="ORF">A9C19_20735</name>
</gene>
<evidence type="ECO:0000313" key="2">
    <source>
        <dbReference type="EMBL" id="APH07214.1"/>
    </source>
</evidence>
<sequence length="205" mass="23502">MKLIDENQYFVESNKVIQVVLDNESLSEKKLKAADKLQLVKEQKTHTTSPEEYEELEMLEKELERKIRFNQLKYPAVPEDLRETVKRNAAVEQLEVDNTLNELKAELKDRVEYLESELLPLLDNIRKLESLKKVPDQIDFILKAEMGEGVSIPVSLMLRTLSPSNNEGQAGKALKDLNKTVASLKKIEVPVETKGLLDFLKRGKK</sequence>
<dbReference type="Proteomes" id="UP000181936">
    <property type="component" value="Plasmid unnamed"/>
</dbReference>
<keyword evidence="3" id="KW-1185">Reference proteome</keyword>
<keyword evidence="2" id="KW-0614">Plasmid</keyword>
<dbReference type="AlphaFoldDB" id="A0A1L3MY04"/>
<dbReference type="EMBL" id="CP016021">
    <property type="protein sequence ID" value="APH07214.1"/>
    <property type="molecule type" value="Genomic_DNA"/>
</dbReference>
<proteinExistence type="predicted"/>
<feature type="coiled-coil region" evidence="1">
    <location>
        <begin position="23"/>
        <end position="73"/>
    </location>
</feature>
<protein>
    <submittedName>
        <fullName evidence="2">Uncharacterized protein</fullName>
    </submittedName>
</protein>
<name>A0A1L3MY04_9BACI</name>
<keyword evidence="1" id="KW-0175">Coiled coil</keyword>
<organism evidence="2 3">
    <name type="scientific">Bacillus weihaiensis</name>
    <dbReference type="NCBI Taxonomy" id="1547283"/>
    <lineage>
        <taxon>Bacteria</taxon>
        <taxon>Bacillati</taxon>
        <taxon>Bacillota</taxon>
        <taxon>Bacilli</taxon>
        <taxon>Bacillales</taxon>
        <taxon>Bacillaceae</taxon>
        <taxon>Bacillus</taxon>
    </lineage>
</organism>
<evidence type="ECO:0000256" key="1">
    <source>
        <dbReference type="SAM" id="Coils"/>
    </source>
</evidence>